<dbReference type="Gene3D" id="2.130.10.10">
    <property type="entry name" value="YVTN repeat-like/Quinoprotein amine dehydrogenase"/>
    <property type="match status" value="1"/>
</dbReference>
<dbReference type="EMBL" id="CP012040">
    <property type="protein sequence ID" value="AKP53241.1"/>
    <property type="molecule type" value="Genomic_DNA"/>
</dbReference>
<sequence>MQKDLLAFAMVFFLQKKTYIWYILLAKGYLTNNHKYYLPMKKTFKAALILVAALLNCNYLFAQENADHFWKPVEDAPFLQERREVIPTDTPISQVAILNESVYIVKDGKLVLLQGDKLIPVKAAPDQINKIEVLKGGLWVSSKSGLYLFDDKKWAKISAEKFVDFCMHLNQVHVATTESIFKYEGGKLTNIMPEGGFLSSDVTMFMEDGSQLLADPVTLGPITAIESYSQTLHILRPGELVQLAGKVVNEHLIDWGNLPSKNTKDLLSIGSKLYISTDRGLGLLRGTSLTQIKGADGLPVENTAQMVKGFDRDMWIGTPRGLIRMTAEEFHYFGSDLWLPDNKVNGIASTKNKVVAATDGGLGIIHYEPYTLQKKAAHYEQWMEAYGHKRMGFVHLLTKRKGEWEREISDNDGAHTATYLAAMSYKYAVTGEEADRKEALDAFQAMLFLERVTPIEGLISRAVFSREGDSGGLDNRGSGGLPAKWYATSDSLWYWKGDASSDEVIAHYYSVAIFHDLVAKGKEKELAKEHMTRMTSYIMDNGWELIDADGEPTRWGRWNPEYLLRPYGYEDRGINGLEVLAFTYATYALTGDEKYKKGYEQLVKWGYPENTIKQKKTFPPSQIAPWDDNLALESYMILLPYEKDPDLRSTYLRSLERTYEIKRMEKIPWFNFTYAALTGNDADLEAATQHLREWPLDCRDYNYSNSHRDDLFVEKGYISYEGGLKAMSPRETALLRESRRAIVLDGGRNGNRIMEPTGYLRDYWKGRYYGFIKAPTVTDQKLLEVEKISQSNPGAKPYNGTKRPDFLK</sequence>
<dbReference type="STRING" id="320787.CA2015_3874"/>
<evidence type="ECO:0000313" key="1">
    <source>
        <dbReference type="EMBL" id="AKP53241.1"/>
    </source>
</evidence>
<keyword evidence="2" id="KW-1185">Reference proteome</keyword>
<organism evidence="1 2">
    <name type="scientific">Cyclobacterium amurskyense</name>
    <dbReference type="NCBI Taxonomy" id="320787"/>
    <lineage>
        <taxon>Bacteria</taxon>
        <taxon>Pseudomonadati</taxon>
        <taxon>Bacteroidota</taxon>
        <taxon>Cytophagia</taxon>
        <taxon>Cytophagales</taxon>
        <taxon>Cyclobacteriaceae</taxon>
        <taxon>Cyclobacterium</taxon>
    </lineage>
</organism>
<dbReference type="KEGG" id="camu:CA2015_3874"/>
<evidence type="ECO:0000313" key="2">
    <source>
        <dbReference type="Proteomes" id="UP000036520"/>
    </source>
</evidence>
<dbReference type="AlphaFoldDB" id="A0A0H4PFH7"/>
<protein>
    <submittedName>
        <fullName evidence="1">Uncharacterized protein</fullName>
    </submittedName>
</protein>
<proteinExistence type="predicted"/>
<dbReference type="InterPro" id="IPR015943">
    <property type="entry name" value="WD40/YVTN_repeat-like_dom_sf"/>
</dbReference>
<reference evidence="1 2" key="1">
    <citation type="submission" date="2015-07" db="EMBL/GenBank/DDBJ databases">
        <authorList>
            <person name="Kim K.M."/>
        </authorList>
    </citation>
    <scope>NUCLEOTIDE SEQUENCE [LARGE SCALE GENOMIC DNA]</scope>
    <source>
        <strain evidence="1 2">KCTC 12363</strain>
    </source>
</reference>
<gene>
    <name evidence="1" type="ORF">CA2015_3874</name>
</gene>
<name>A0A0H4PFH7_9BACT</name>
<dbReference type="Proteomes" id="UP000036520">
    <property type="component" value="Chromosome"/>
</dbReference>
<accession>A0A0H4PFH7</accession>